<sequence length="535" mass="57262">MPDVTGGGTIDGVGVTTTTTYPEYATDTVEIRHEVSLAAQNNDDINIALAIDTSGSTADSSGTDLDGDGRVDTFLQAQVIAAKALFQTYIDNGYDPSRVTITLVEYGSQGRVVGVFNLDDQAAFDTALGTLRPNGATNYADPLSDIDRSWDDQNVDPNASNQVIFLSDGAQNAGGRYTDEAQRLADNFNANISGIGVGARSSLGDLNQLDNTGGEIGENNGAVQVTTIEDLINEINSPPPIVDVDGVRVTFTYDDPNNPGETITITRDYPVGHPALTPTASGYVLNTGAIDLEPAPTPPAEVTAEISTYFNNGDDLLSTGTITIPFYVCFTGLTCILTPQGEVMAGDLAVGDLVVTHDHGPKPILWIGKSKLSAAHLRGQSRMRPIRIRAGALGPHVPQRDLLVSPQHRVLVSSKIAERMFGEAEVLISAKKLLGWPGVEIAEDLNEVEYVHFIFDQHELVFSDGALSESLYTGPEVLKSLPAEQVEELLALFPEWGRQPAESNAIRTIPKGGRQKQLLRHHLKSGDALVSEQPH</sequence>
<dbReference type="CDD" id="cd00198">
    <property type="entry name" value="vWFA"/>
    <property type="match status" value="1"/>
</dbReference>
<gene>
    <name evidence="2" type="ORF">KNW02_10420</name>
</gene>
<evidence type="ECO:0000313" key="3">
    <source>
        <dbReference type="Proteomes" id="UP001166191"/>
    </source>
</evidence>
<reference evidence="2" key="1">
    <citation type="submission" date="2021-06" db="EMBL/GenBank/DDBJ databases">
        <title>Paracoccus bacterium XHP0099 sp. nov., isolated from the surface waters of the Yellow Sea.</title>
        <authorList>
            <person name="Xue H."/>
            <person name="Zhang D."/>
        </authorList>
    </citation>
    <scope>NUCLEOTIDE SEQUENCE</scope>
    <source>
        <strain evidence="2">XHP0099</strain>
    </source>
</reference>
<dbReference type="Pfam" id="PF13403">
    <property type="entry name" value="Hint_2"/>
    <property type="match status" value="1"/>
</dbReference>
<dbReference type="Proteomes" id="UP001166191">
    <property type="component" value="Unassembled WGS sequence"/>
</dbReference>
<dbReference type="SMART" id="SM00327">
    <property type="entry name" value="VWA"/>
    <property type="match status" value="1"/>
</dbReference>
<dbReference type="PROSITE" id="PS50234">
    <property type="entry name" value="VWFA"/>
    <property type="match status" value="1"/>
</dbReference>
<name>A0ABS6AIV6_9RHOB</name>
<accession>A0ABS6AIV6</accession>
<protein>
    <submittedName>
        <fullName evidence="2">Hint domain-containing protein</fullName>
    </submittedName>
</protein>
<evidence type="ECO:0000313" key="2">
    <source>
        <dbReference type="EMBL" id="MBU3030530.1"/>
    </source>
</evidence>
<dbReference type="InterPro" id="IPR028992">
    <property type="entry name" value="Hedgehog/Intein_dom"/>
</dbReference>
<dbReference type="EMBL" id="JAHKNG010000015">
    <property type="protein sequence ID" value="MBU3030530.1"/>
    <property type="molecule type" value="Genomic_DNA"/>
</dbReference>
<evidence type="ECO:0000259" key="1">
    <source>
        <dbReference type="PROSITE" id="PS50234"/>
    </source>
</evidence>
<dbReference type="Pfam" id="PF13519">
    <property type="entry name" value="VWA_2"/>
    <property type="match status" value="1"/>
</dbReference>
<keyword evidence="3" id="KW-1185">Reference proteome</keyword>
<dbReference type="RefSeq" id="WP_216033203.1">
    <property type="nucleotide sequence ID" value="NZ_JAHKNG010000015.1"/>
</dbReference>
<proteinExistence type="predicted"/>
<comment type="caution">
    <text evidence="2">The sequence shown here is derived from an EMBL/GenBank/DDBJ whole genome shotgun (WGS) entry which is preliminary data.</text>
</comment>
<dbReference type="InterPro" id="IPR002035">
    <property type="entry name" value="VWF_A"/>
</dbReference>
<organism evidence="2 3">
    <name type="scientific">Paracoccus marinaquae</name>
    <dbReference type="NCBI Taxonomy" id="2841926"/>
    <lineage>
        <taxon>Bacteria</taxon>
        <taxon>Pseudomonadati</taxon>
        <taxon>Pseudomonadota</taxon>
        <taxon>Alphaproteobacteria</taxon>
        <taxon>Rhodobacterales</taxon>
        <taxon>Paracoccaceae</taxon>
        <taxon>Paracoccus</taxon>
    </lineage>
</organism>
<feature type="domain" description="VWFA" evidence="1">
    <location>
        <begin position="46"/>
        <end position="235"/>
    </location>
</feature>